<dbReference type="EMBL" id="JACIFP010000001">
    <property type="protein sequence ID" value="MBB4136391.1"/>
    <property type="molecule type" value="Genomic_DNA"/>
</dbReference>
<dbReference type="Gene3D" id="1.10.287.130">
    <property type="match status" value="1"/>
</dbReference>
<keyword evidence="6 11" id="KW-0812">Transmembrane</keyword>
<dbReference type="InterPro" id="IPR004358">
    <property type="entry name" value="Sig_transdc_His_kin-like_C"/>
</dbReference>
<evidence type="ECO:0000256" key="2">
    <source>
        <dbReference type="ARBA" id="ARBA00004236"/>
    </source>
</evidence>
<dbReference type="Gene3D" id="6.10.340.10">
    <property type="match status" value="1"/>
</dbReference>
<evidence type="ECO:0000256" key="1">
    <source>
        <dbReference type="ARBA" id="ARBA00000085"/>
    </source>
</evidence>
<dbReference type="Proteomes" id="UP000551501">
    <property type="component" value="Unassembled WGS sequence"/>
</dbReference>
<dbReference type="GO" id="GO:0000155">
    <property type="term" value="F:phosphorelay sensor kinase activity"/>
    <property type="evidence" value="ECO:0007669"/>
    <property type="project" value="InterPro"/>
</dbReference>
<dbReference type="PANTHER" id="PTHR45436:SF5">
    <property type="entry name" value="SENSOR HISTIDINE KINASE TRCS"/>
    <property type="match status" value="1"/>
</dbReference>
<feature type="domain" description="HAMP" evidence="13">
    <location>
        <begin position="187"/>
        <end position="240"/>
    </location>
</feature>
<proteinExistence type="predicted"/>
<evidence type="ECO:0000313" key="14">
    <source>
        <dbReference type="EMBL" id="MBB4136391.1"/>
    </source>
</evidence>
<dbReference type="SUPFAM" id="SSF158472">
    <property type="entry name" value="HAMP domain-like"/>
    <property type="match status" value="1"/>
</dbReference>
<evidence type="ECO:0000256" key="7">
    <source>
        <dbReference type="ARBA" id="ARBA00022777"/>
    </source>
</evidence>
<feature type="transmembrane region" description="Helical" evidence="11">
    <location>
        <begin position="21"/>
        <end position="44"/>
    </location>
</feature>
<evidence type="ECO:0000256" key="11">
    <source>
        <dbReference type="SAM" id="Phobius"/>
    </source>
</evidence>
<dbReference type="SMART" id="SM00388">
    <property type="entry name" value="HisKA"/>
    <property type="match status" value="1"/>
</dbReference>
<dbReference type="CDD" id="cd06225">
    <property type="entry name" value="HAMP"/>
    <property type="match status" value="1"/>
</dbReference>
<keyword evidence="8 11" id="KW-1133">Transmembrane helix</keyword>
<dbReference type="SUPFAM" id="SSF47384">
    <property type="entry name" value="Homodimeric domain of signal transducing histidine kinase"/>
    <property type="match status" value="1"/>
</dbReference>
<dbReference type="AlphaFoldDB" id="A0A840EXT6"/>
<keyword evidence="9" id="KW-0902">Two-component regulatory system</keyword>
<comment type="caution">
    <text evidence="14">The sequence shown here is derived from an EMBL/GenBank/DDBJ whole genome shotgun (WGS) entry which is preliminary data.</text>
</comment>
<dbReference type="SMART" id="SM00304">
    <property type="entry name" value="HAMP"/>
    <property type="match status" value="1"/>
</dbReference>
<keyword evidence="10 11" id="KW-0472">Membrane</keyword>
<dbReference type="Pfam" id="PF00512">
    <property type="entry name" value="HisKA"/>
    <property type="match status" value="1"/>
</dbReference>
<dbReference type="Pfam" id="PF02518">
    <property type="entry name" value="HATPase_c"/>
    <property type="match status" value="1"/>
</dbReference>
<dbReference type="InterPro" id="IPR003594">
    <property type="entry name" value="HATPase_dom"/>
</dbReference>
<organism evidence="14 15">
    <name type="scientific">Gordonia humi</name>
    <dbReference type="NCBI Taxonomy" id="686429"/>
    <lineage>
        <taxon>Bacteria</taxon>
        <taxon>Bacillati</taxon>
        <taxon>Actinomycetota</taxon>
        <taxon>Actinomycetes</taxon>
        <taxon>Mycobacteriales</taxon>
        <taxon>Gordoniaceae</taxon>
        <taxon>Gordonia</taxon>
    </lineage>
</organism>
<dbReference type="InterPro" id="IPR036890">
    <property type="entry name" value="HATPase_C_sf"/>
</dbReference>
<keyword evidence="4" id="KW-0597">Phosphoprotein</keyword>
<evidence type="ECO:0000256" key="8">
    <source>
        <dbReference type="ARBA" id="ARBA00022989"/>
    </source>
</evidence>
<dbReference type="SMART" id="SM00387">
    <property type="entry name" value="HATPase_c"/>
    <property type="match status" value="1"/>
</dbReference>
<keyword evidence="7 14" id="KW-0418">Kinase</keyword>
<evidence type="ECO:0000256" key="6">
    <source>
        <dbReference type="ARBA" id="ARBA00022692"/>
    </source>
</evidence>
<comment type="subcellular location">
    <subcellularLocation>
        <location evidence="2">Cell membrane</location>
    </subcellularLocation>
</comment>
<sequence>MSRSLIADAVRPSRWPIVGRSAVAAGVVVALALALGAGALLLLLRLALGESVDSAASVRASDVAGRLEQTSPGGLDDDLFAVDSRVAVVQVVDGRGHVVRTSSREWSSPLVDLSADADDVQGADATSGPDDELRVTTARADGSGLRVMVAASDESAEQTIVVVGVLLAIGAPLIAVVAALVTAALVRRSLSSVDAISDQVSSIDAADLSTRVPVPPTRDEIARLATTMNEMLDRVESGHLAQRRFVGDASHELRSPLATVCAALELASSRPDAVDADLVTGTLLPETRRLQSIVENLLLLARADEAGLRLRAADVDLDEVVAEQIAAVGDAGGFTATIEPARIRGDRAALVRVVRNLLDNAVAHAEAAVHVTVTGHADGARIVVDDDGPGVPTADRRRVFERFVRLDTDRARGTGGTGLGLAIVEEIVDAHGGTIVVCDAPSGGARFVVDLPSSPEPPERRRPSGG</sequence>
<protein>
    <recommendedName>
        <fullName evidence="3">histidine kinase</fullName>
        <ecNumber evidence="3">2.7.13.3</ecNumber>
    </recommendedName>
</protein>
<dbReference type="InterPro" id="IPR036097">
    <property type="entry name" value="HisK_dim/P_sf"/>
</dbReference>
<dbReference type="EC" id="2.7.13.3" evidence="3"/>
<dbReference type="Pfam" id="PF00672">
    <property type="entry name" value="HAMP"/>
    <property type="match status" value="1"/>
</dbReference>
<keyword evidence="5" id="KW-0808">Transferase</keyword>
<gene>
    <name evidence="14" type="ORF">BKA16_002943</name>
</gene>
<dbReference type="PROSITE" id="PS50109">
    <property type="entry name" value="HIS_KIN"/>
    <property type="match status" value="1"/>
</dbReference>
<evidence type="ECO:0000256" key="4">
    <source>
        <dbReference type="ARBA" id="ARBA00022553"/>
    </source>
</evidence>
<evidence type="ECO:0000313" key="15">
    <source>
        <dbReference type="Proteomes" id="UP000551501"/>
    </source>
</evidence>
<keyword evidence="15" id="KW-1185">Reference proteome</keyword>
<dbReference type="PRINTS" id="PR00344">
    <property type="entry name" value="BCTRLSENSOR"/>
</dbReference>
<dbReference type="PANTHER" id="PTHR45436">
    <property type="entry name" value="SENSOR HISTIDINE KINASE YKOH"/>
    <property type="match status" value="1"/>
</dbReference>
<name>A0A840EXT6_9ACTN</name>
<evidence type="ECO:0000259" key="12">
    <source>
        <dbReference type="PROSITE" id="PS50109"/>
    </source>
</evidence>
<dbReference type="PROSITE" id="PS50885">
    <property type="entry name" value="HAMP"/>
    <property type="match status" value="1"/>
</dbReference>
<dbReference type="CDD" id="cd00082">
    <property type="entry name" value="HisKA"/>
    <property type="match status" value="1"/>
</dbReference>
<feature type="domain" description="Histidine kinase" evidence="12">
    <location>
        <begin position="248"/>
        <end position="455"/>
    </location>
</feature>
<comment type="catalytic activity">
    <reaction evidence="1">
        <text>ATP + protein L-histidine = ADP + protein N-phospho-L-histidine.</text>
        <dbReference type="EC" id="2.7.13.3"/>
    </reaction>
</comment>
<dbReference type="InterPro" id="IPR005467">
    <property type="entry name" value="His_kinase_dom"/>
</dbReference>
<evidence type="ECO:0000256" key="5">
    <source>
        <dbReference type="ARBA" id="ARBA00022679"/>
    </source>
</evidence>
<dbReference type="GO" id="GO:0005886">
    <property type="term" value="C:plasma membrane"/>
    <property type="evidence" value="ECO:0007669"/>
    <property type="project" value="UniProtKB-SubCell"/>
</dbReference>
<dbReference type="InterPro" id="IPR003660">
    <property type="entry name" value="HAMP_dom"/>
</dbReference>
<dbReference type="InterPro" id="IPR003661">
    <property type="entry name" value="HisK_dim/P_dom"/>
</dbReference>
<evidence type="ECO:0000259" key="13">
    <source>
        <dbReference type="PROSITE" id="PS50885"/>
    </source>
</evidence>
<dbReference type="InterPro" id="IPR050428">
    <property type="entry name" value="TCS_sensor_his_kinase"/>
</dbReference>
<dbReference type="RefSeq" id="WP_343067433.1">
    <property type="nucleotide sequence ID" value="NZ_BAABHL010000120.1"/>
</dbReference>
<evidence type="ECO:0000256" key="9">
    <source>
        <dbReference type="ARBA" id="ARBA00023012"/>
    </source>
</evidence>
<dbReference type="SUPFAM" id="SSF55874">
    <property type="entry name" value="ATPase domain of HSP90 chaperone/DNA topoisomerase II/histidine kinase"/>
    <property type="match status" value="1"/>
</dbReference>
<accession>A0A840EXT6</accession>
<feature type="transmembrane region" description="Helical" evidence="11">
    <location>
        <begin position="160"/>
        <end position="186"/>
    </location>
</feature>
<evidence type="ECO:0000256" key="3">
    <source>
        <dbReference type="ARBA" id="ARBA00012438"/>
    </source>
</evidence>
<dbReference type="Gene3D" id="3.30.565.10">
    <property type="entry name" value="Histidine kinase-like ATPase, C-terminal domain"/>
    <property type="match status" value="1"/>
</dbReference>
<evidence type="ECO:0000256" key="10">
    <source>
        <dbReference type="ARBA" id="ARBA00023136"/>
    </source>
</evidence>
<reference evidence="14 15" key="1">
    <citation type="submission" date="2020-08" db="EMBL/GenBank/DDBJ databases">
        <title>Sequencing the genomes of 1000 actinobacteria strains.</title>
        <authorList>
            <person name="Klenk H.-P."/>
        </authorList>
    </citation>
    <scope>NUCLEOTIDE SEQUENCE [LARGE SCALE GENOMIC DNA]</scope>
    <source>
        <strain evidence="14 15">DSM 45298</strain>
    </source>
</reference>